<dbReference type="Gene3D" id="1.20.1050.10">
    <property type="match status" value="1"/>
</dbReference>
<evidence type="ECO:0000259" key="3">
    <source>
        <dbReference type="PROSITE" id="PS50404"/>
    </source>
</evidence>
<dbReference type="InterPro" id="IPR004045">
    <property type="entry name" value="Glutathione_S-Trfase_N"/>
</dbReference>
<dbReference type="STRING" id="703135.A0A2A9N6W2"/>
<evidence type="ECO:0000313" key="5">
    <source>
        <dbReference type="EMBL" id="PFH45579.1"/>
    </source>
</evidence>
<dbReference type="CDD" id="cd03048">
    <property type="entry name" value="GST_N_Ure2p_like"/>
    <property type="match status" value="1"/>
</dbReference>
<dbReference type="SUPFAM" id="SSF52833">
    <property type="entry name" value="Thioredoxin-like"/>
    <property type="match status" value="1"/>
</dbReference>
<dbReference type="EMBL" id="KZ302334">
    <property type="protein sequence ID" value="PFH45579.1"/>
    <property type="molecule type" value="Genomic_DNA"/>
</dbReference>
<evidence type="ECO:0000256" key="1">
    <source>
        <dbReference type="ARBA" id="ARBA00007409"/>
    </source>
</evidence>
<evidence type="ECO:0000256" key="2">
    <source>
        <dbReference type="RuleBase" id="RU003494"/>
    </source>
</evidence>
<dbReference type="Pfam" id="PF00043">
    <property type="entry name" value="GST_C"/>
    <property type="match status" value="1"/>
</dbReference>
<dbReference type="SFLD" id="SFLDS00019">
    <property type="entry name" value="Glutathione_Transferase_(cytos"/>
    <property type="match status" value="1"/>
</dbReference>
<dbReference type="Pfam" id="PF02798">
    <property type="entry name" value="GST_N"/>
    <property type="match status" value="1"/>
</dbReference>
<dbReference type="InterPro" id="IPR036249">
    <property type="entry name" value="Thioredoxin-like_sf"/>
</dbReference>
<dbReference type="PANTHER" id="PTHR44051:SF8">
    <property type="entry name" value="GLUTATHIONE S-TRANSFERASE GSTA"/>
    <property type="match status" value="1"/>
</dbReference>
<evidence type="ECO:0000259" key="4">
    <source>
        <dbReference type="PROSITE" id="PS50405"/>
    </source>
</evidence>
<reference evidence="5 6" key="1">
    <citation type="submission" date="2014-02" db="EMBL/GenBank/DDBJ databases">
        <title>Transposable element dynamics among asymbiotic and ectomycorrhizal Amanita fungi.</title>
        <authorList>
            <consortium name="DOE Joint Genome Institute"/>
            <person name="Hess J."/>
            <person name="Skrede I."/>
            <person name="Wolfe B."/>
            <person name="LaButti K."/>
            <person name="Ohm R.A."/>
            <person name="Grigoriev I.V."/>
            <person name="Pringle A."/>
        </authorList>
    </citation>
    <scope>NUCLEOTIDE SEQUENCE [LARGE SCALE GENOMIC DNA]</scope>
    <source>
        <strain evidence="5 6">SKay4041</strain>
    </source>
</reference>
<dbReference type="Proteomes" id="UP000242287">
    <property type="component" value="Unassembled WGS sequence"/>
</dbReference>
<dbReference type="InterPro" id="IPR036282">
    <property type="entry name" value="Glutathione-S-Trfase_C_sf"/>
</dbReference>
<dbReference type="OrthoDB" id="422574at2759"/>
<dbReference type="SFLD" id="SFLDG01151">
    <property type="entry name" value="Main.2:_Nu-like"/>
    <property type="match status" value="1"/>
</dbReference>
<dbReference type="SFLD" id="SFLDG00358">
    <property type="entry name" value="Main_(cytGST)"/>
    <property type="match status" value="1"/>
</dbReference>
<keyword evidence="6" id="KW-1185">Reference proteome</keyword>
<evidence type="ECO:0000313" key="6">
    <source>
        <dbReference type="Proteomes" id="UP000242287"/>
    </source>
</evidence>
<dbReference type="PROSITE" id="PS50405">
    <property type="entry name" value="GST_CTER"/>
    <property type="match status" value="1"/>
</dbReference>
<comment type="similarity">
    <text evidence="1 2">Belongs to the GST superfamily.</text>
</comment>
<dbReference type="PROSITE" id="PS50404">
    <property type="entry name" value="GST_NTER"/>
    <property type="match status" value="1"/>
</dbReference>
<evidence type="ECO:0008006" key="7">
    <source>
        <dbReference type="Google" id="ProtNLM"/>
    </source>
</evidence>
<dbReference type="InterPro" id="IPR010987">
    <property type="entry name" value="Glutathione-S-Trfase_C-like"/>
</dbReference>
<dbReference type="Gene3D" id="3.40.30.10">
    <property type="entry name" value="Glutaredoxin"/>
    <property type="match status" value="1"/>
</dbReference>
<gene>
    <name evidence="5" type="ORF">AMATHDRAFT_71520</name>
</gene>
<dbReference type="InterPro" id="IPR040079">
    <property type="entry name" value="Glutathione_S-Trfase"/>
</dbReference>
<feature type="non-terminal residue" evidence="5">
    <location>
        <position position="1"/>
    </location>
</feature>
<feature type="domain" description="GST C-terminal" evidence="4">
    <location>
        <begin position="104"/>
        <end position="232"/>
    </location>
</feature>
<dbReference type="InterPro" id="IPR004046">
    <property type="entry name" value="GST_C"/>
</dbReference>
<name>A0A2A9N6W2_9AGAR</name>
<dbReference type="SUPFAM" id="SSF47616">
    <property type="entry name" value="GST C-terminal domain-like"/>
    <property type="match status" value="1"/>
</dbReference>
<accession>A0A2A9N6W2</accession>
<organism evidence="5 6">
    <name type="scientific">Amanita thiersii Skay4041</name>
    <dbReference type="NCBI Taxonomy" id="703135"/>
    <lineage>
        <taxon>Eukaryota</taxon>
        <taxon>Fungi</taxon>
        <taxon>Dikarya</taxon>
        <taxon>Basidiomycota</taxon>
        <taxon>Agaricomycotina</taxon>
        <taxon>Agaricomycetes</taxon>
        <taxon>Agaricomycetidae</taxon>
        <taxon>Agaricales</taxon>
        <taxon>Pluteineae</taxon>
        <taxon>Amanitaceae</taxon>
        <taxon>Amanita</taxon>
    </lineage>
</organism>
<protein>
    <recommendedName>
        <fullName evidence="7">Glutathione S-transferase</fullName>
    </recommendedName>
</protein>
<sequence>MTTAPIKPFYLYTAGTPNGACVSVLLEELGSLYGGMEYDYELIEIWKSRHKEPWFLAMNPNGRIPVLLDKQRDDFPVFETSAVMLYLTERYDKDKVFTFDQVKEADAYSEMLQWLFWAHGGLGPMQGQTHHFHRYAPEDIKYAKTRYLDETKRLYGVIEMRLKDRDWLAGPGKGKYTIADLKAYPWVRIHKWAMIETLDEWPSVKAWVERIAIREGTQRGYAVYDVKKSDSA</sequence>
<feature type="domain" description="GST N-terminal" evidence="3">
    <location>
        <begin position="6"/>
        <end position="95"/>
    </location>
</feature>
<proteinExistence type="inferred from homology"/>
<dbReference type="AlphaFoldDB" id="A0A2A9N6W2"/>
<dbReference type="PANTHER" id="PTHR44051">
    <property type="entry name" value="GLUTATHIONE S-TRANSFERASE-RELATED"/>
    <property type="match status" value="1"/>
</dbReference>